<dbReference type="Gene3D" id="3.55.50.70">
    <property type="match status" value="1"/>
</dbReference>
<evidence type="ECO:0000313" key="4">
    <source>
        <dbReference type="Proteomes" id="UP001275664"/>
    </source>
</evidence>
<evidence type="ECO:0000256" key="1">
    <source>
        <dbReference type="SAM" id="MobiDB-lite"/>
    </source>
</evidence>
<accession>A0ABU4QR26</accession>
<dbReference type="InterPro" id="IPR018927">
    <property type="entry name" value="Pilus_synth_Q_C"/>
</dbReference>
<feature type="region of interest" description="Disordered" evidence="1">
    <location>
        <begin position="52"/>
        <end position="81"/>
    </location>
</feature>
<dbReference type="PROSITE" id="PS51257">
    <property type="entry name" value="PROKAR_LIPOPROTEIN"/>
    <property type="match status" value="1"/>
</dbReference>
<dbReference type="RefSeq" id="WP_319786357.1">
    <property type="nucleotide sequence ID" value="NZ_JAWXRD010000031.1"/>
</dbReference>
<organism evidence="3 4">
    <name type="scientific">Scandinavium lactucae</name>
    <dbReference type="NCBI Taxonomy" id="3095028"/>
    <lineage>
        <taxon>Bacteria</taxon>
        <taxon>Pseudomonadati</taxon>
        <taxon>Pseudomonadota</taxon>
        <taxon>Gammaproteobacteria</taxon>
        <taxon>Enterobacterales</taxon>
        <taxon>Enterobacteriaceae</taxon>
        <taxon>Scandinavium</taxon>
    </lineage>
</organism>
<evidence type="ECO:0000313" key="3">
    <source>
        <dbReference type="EMBL" id="MDX6041275.1"/>
    </source>
</evidence>
<sequence>MKIMHTSVLLPVLLGGCSLSHTEQTDVDARQFVDGQITTQLQRIAEAQKTLQQASRTVTPKVQPVTRPVSGPTSPPPVSATGSLHGLSAIKSLGTPEPYSVVRLNARNLKLDVMLRAIIPPGWTPVISADLKRKFTSTLSMTANDQWPYVLEKLLEQNGWVALIDWPNKQVSVAYRTPAFSASPPVTSSPLPRPELSKSTGSSSGVKTTPSPAATPRNPFSDTRGTASTAAPAPASPPGKPLITAPSVPKITPIPKPLPVPKVWRISAGNTLKDALFNWAAAEKCTTPGVSNWTVAWLTSVNYRVDAPLQFEGSFREALNKLFTLYGTAQVPLYAGVRNAQCVVSVDDKEIH</sequence>
<protein>
    <submittedName>
        <fullName evidence="3">Toxin co-regulated pilus biosynthesis Q family protein</fullName>
    </submittedName>
</protein>
<dbReference type="Pfam" id="PF10671">
    <property type="entry name" value="TcpQ"/>
    <property type="match status" value="1"/>
</dbReference>
<dbReference type="Proteomes" id="UP001275664">
    <property type="component" value="Unassembled WGS sequence"/>
</dbReference>
<name>A0ABU4QR26_9ENTR</name>
<keyword evidence="4" id="KW-1185">Reference proteome</keyword>
<evidence type="ECO:0000259" key="2">
    <source>
        <dbReference type="Pfam" id="PF10671"/>
    </source>
</evidence>
<feature type="domain" description="Toxin co-regulated pilus biosynthesis protein Q C-terminal" evidence="2">
    <location>
        <begin position="263"/>
        <end position="348"/>
    </location>
</feature>
<reference evidence="3 4" key="1">
    <citation type="submission" date="2023-11" db="EMBL/GenBank/DDBJ databases">
        <title>Scandinavium wanjuensis sp. nov., isolated from lettuce South Korea.</title>
        <authorList>
            <person name="Park J."/>
            <person name="Park S."/>
            <person name="Oh K.K."/>
            <person name="Cho G.S."/>
            <person name="Franz C.M.A.P."/>
        </authorList>
    </citation>
    <scope>NUCLEOTIDE SEQUENCE [LARGE SCALE GENOMIC DNA]</scope>
    <source>
        <strain evidence="3 4">V105_6</strain>
    </source>
</reference>
<feature type="compositionally biased region" description="Low complexity" evidence="1">
    <location>
        <begin position="197"/>
        <end position="212"/>
    </location>
</feature>
<gene>
    <name evidence="3" type="ORF">SIK69_13865</name>
</gene>
<comment type="caution">
    <text evidence="3">The sequence shown here is derived from an EMBL/GenBank/DDBJ whole genome shotgun (WGS) entry which is preliminary data.</text>
</comment>
<proteinExistence type="predicted"/>
<dbReference type="EMBL" id="JAWXRD010000031">
    <property type="protein sequence ID" value="MDX6041275.1"/>
    <property type="molecule type" value="Genomic_DNA"/>
</dbReference>
<feature type="region of interest" description="Disordered" evidence="1">
    <location>
        <begin position="181"/>
        <end position="248"/>
    </location>
</feature>